<comment type="caution">
    <text evidence="1">The sequence shown here is derived from an EMBL/GenBank/DDBJ whole genome shotgun (WGS) entry which is preliminary data.</text>
</comment>
<proteinExistence type="predicted"/>
<dbReference type="AlphaFoldDB" id="A0AAE0YZE4"/>
<gene>
    <name evidence="1" type="ORF">RRG08_022046</name>
</gene>
<accession>A0AAE0YZE4</accession>
<protein>
    <submittedName>
        <fullName evidence="1">Uncharacterized protein</fullName>
    </submittedName>
</protein>
<dbReference type="Proteomes" id="UP001283361">
    <property type="component" value="Unassembled WGS sequence"/>
</dbReference>
<dbReference type="EMBL" id="JAWDGP010005174">
    <property type="protein sequence ID" value="KAK3759057.1"/>
    <property type="molecule type" value="Genomic_DNA"/>
</dbReference>
<evidence type="ECO:0000313" key="2">
    <source>
        <dbReference type="Proteomes" id="UP001283361"/>
    </source>
</evidence>
<keyword evidence="2" id="KW-1185">Reference proteome</keyword>
<organism evidence="1 2">
    <name type="scientific">Elysia crispata</name>
    <name type="common">lettuce slug</name>
    <dbReference type="NCBI Taxonomy" id="231223"/>
    <lineage>
        <taxon>Eukaryota</taxon>
        <taxon>Metazoa</taxon>
        <taxon>Spiralia</taxon>
        <taxon>Lophotrochozoa</taxon>
        <taxon>Mollusca</taxon>
        <taxon>Gastropoda</taxon>
        <taxon>Heterobranchia</taxon>
        <taxon>Euthyneura</taxon>
        <taxon>Panpulmonata</taxon>
        <taxon>Sacoglossa</taxon>
        <taxon>Placobranchoidea</taxon>
        <taxon>Plakobranchidae</taxon>
        <taxon>Elysia</taxon>
    </lineage>
</organism>
<sequence>MHFHFPYSITQVTRPALYGYTTWLRELVFTGPIDSSRDSDRIARPQAASASGSLTAAAHIPGLVPATYRSSHGLALERGGLYGVGSGPDWSLKEDFNTMLETTPCLLFYPSTHTQSENSTSCISSIYPTHKTYKEDVSRLSTPTSKTHRLYLGFDTALMSIDWQGVSLDQLVTWASLPTNFRHL</sequence>
<evidence type="ECO:0000313" key="1">
    <source>
        <dbReference type="EMBL" id="KAK3759057.1"/>
    </source>
</evidence>
<name>A0AAE0YZE4_9GAST</name>
<reference evidence="1" key="1">
    <citation type="journal article" date="2023" name="G3 (Bethesda)">
        <title>A reference genome for the long-term kleptoplast-retaining sea slug Elysia crispata morphotype clarki.</title>
        <authorList>
            <person name="Eastman K.E."/>
            <person name="Pendleton A.L."/>
            <person name="Shaikh M.A."/>
            <person name="Suttiyut T."/>
            <person name="Ogas R."/>
            <person name="Tomko P."/>
            <person name="Gavelis G."/>
            <person name="Widhalm J.R."/>
            <person name="Wisecaver J.H."/>
        </authorList>
    </citation>
    <scope>NUCLEOTIDE SEQUENCE</scope>
    <source>
        <strain evidence="1">ECLA1</strain>
    </source>
</reference>